<evidence type="ECO:0000256" key="2">
    <source>
        <dbReference type="ARBA" id="ARBA00022737"/>
    </source>
</evidence>
<dbReference type="PANTHER" id="PTHR10971">
    <property type="entry name" value="MRNA EXPORT FACTOR AND BUB3"/>
    <property type="match status" value="1"/>
</dbReference>
<dbReference type="InterPro" id="IPR019775">
    <property type="entry name" value="WD40_repeat_CS"/>
</dbReference>
<dbReference type="STRING" id="436017.A4RU66"/>
<dbReference type="eggNOG" id="ENOG502QRKB">
    <property type="taxonomic scope" value="Eukaryota"/>
</dbReference>
<name>A4RU66_OSTLU</name>
<dbReference type="OrthoDB" id="10248252at2759"/>
<dbReference type="InterPro" id="IPR001680">
    <property type="entry name" value="WD40_rpt"/>
</dbReference>
<dbReference type="KEGG" id="olu:OSTLU_33904"/>
<reference evidence="4 5" key="1">
    <citation type="journal article" date="2007" name="Proc. Natl. Acad. Sci. U.S.A.">
        <title>The tiny eukaryote Ostreococcus provides genomic insights into the paradox of plankton speciation.</title>
        <authorList>
            <person name="Palenik B."/>
            <person name="Grimwood J."/>
            <person name="Aerts A."/>
            <person name="Rouze P."/>
            <person name="Salamov A."/>
            <person name="Putnam N."/>
            <person name="Dupont C."/>
            <person name="Jorgensen R."/>
            <person name="Derelle E."/>
            <person name="Rombauts S."/>
            <person name="Zhou K."/>
            <person name="Otillar R."/>
            <person name="Merchant S.S."/>
            <person name="Podell S."/>
            <person name="Gaasterland T."/>
            <person name="Napoli C."/>
            <person name="Gendler K."/>
            <person name="Manuell A."/>
            <person name="Tai V."/>
            <person name="Vallon O."/>
            <person name="Piganeau G."/>
            <person name="Jancek S."/>
            <person name="Heijde M."/>
            <person name="Jabbari K."/>
            <person name="Bowler C."/>
            <person name="Lohr M."/>
            <person name="Robbens S."/>
            <person name="Werner G."/>
            <person name="Dubchak I."/>
            <person name="Pazour G.J."/>
            <person name="Ren Q."/>
            <person name="Paulsen I."/>
            <person name="Delwiche C."/>
            <person name="Schmutz J."/>
            <person name="Rokhsar D."/>
            <person name="Van de Peer Y."/>
            <person name="Moreau H."/>
            <person name="Grigoriev I.V."/>
        </authorList>
    </citation>
    <scope>NUCLEOTIDE SEQUENCE [LARGE SCALE GENOMIC DNA]</scope>
    <source>
        <strain evidence="4 5">CCE9901</strain>
    </source>
</reference>
<dbReference type="EMBL" id="CP000583">
    <property type="protein sequence ID" value="ABO94912.1"/>
    <property type="molecule type" value="Genomic_DNA"/>
</dbReference>
<dbReference type="Gene3D" id="2.130.10.10">
    <property type="entry name" value="YVTN repeat-like/Quinoprotein amine dehydrogenase"/>
    <property type="match status" value="1"/>
</dbReference>
<dbReference type="SMART" id="SM00320">
    <property type="entry name" value="WD40"/>
    <property type="match status" value="3"/>
</dbReference>
<dbReference type="PROSITE" id="PS00678">
    <property type="entry name" value="WD_REPEATS_1"/>
    <property type="match status" value="1"/>
</dbReference>
<keyword evidence="1 3" id="KW-0853">WD repeat</keyword>
<evidence type="ECO:0000256" key="1">
    <source>
        <dbReference type="ARBA" id="ARBA00022574"/>
    </source>
</evidence>
<dbReference type="GeneID" id="5001039"/>
<dbReference type="InterPro" id="IPR036322">
    <property type="entry name" value="WD40_repeat_dom_sf"/>
</dbReference>
<feature type="repeat" description="WD" evidence="3">
    <location>
        <begin position="128"/>
        <end position="150"/>
    </location>
</feature>
<dbReference type="RefSeq" id="XP_001416619.1">
    <property type="nucleotide sequence ID" value="XM_001416582.1"/>
</dbReference>
<organism evidence="4 5">
    <name type="scientific">Ostreococcus lucimarinus (strain CCE9901)</name>
    <dbReference type="NCBI Taxonomy" id="436017"/>
    <lineage>
        <taxon>Eukaryota</taxon>
        <taxon>Viridiplantae</taxon>
        <taxon>Chlorophyta</taxon>
        <taxon>Mamiellophyceae</taxon>
        <taxon>Mamiellales</taxon>
        <taxon>Bathycoccaceae</taxon>
        <taxon>Ostreococcus</taxon>
    </lineage>
</organism>
<dbReference type="Gramene" id="ABO94912">
    <property type="protein sequence ID" value="ABO94912"/>
    <property type="gene ID" value="OSTLU_33904"/>
</dbReference>
<gene>
    <name evidence="4" type="ORF">OSTLU_33904</name>
</gene>
<dbReference type="SUPFAM" id="SSF50978">
    <property type="entry name" value="WD40 repeat-like"/>
    <property type="match status" value="1"/>
</dbReference>
<keyword evidence="5" id="KW-1185">Reference proteome</keyword>
<dbReference type="HOGENOM" id="CLU_062543_0_0_1"/>
<accession>A4RU66</accession>
<dbReference type="Pfam" id="PF00400">
    <property type="entry name" value="WD40"/>
    <property type="match status" value="1"/>
</dbReference>
<sequence length="348" mass="37978">MTYEILEYSTTSVDFTPHDSRWIPHSARFVVLGETAKSTGRLGVFKLSDSGVTSVCETERDSGLKCCTFGSHTLPERFIATGSLSGELETWDLEHASEPRSSFKAHRGAVNAIDGIGGGTHGIGALEIVTGGRDGTVKVWDTRQDSAVAIFKSVSASTCECWCVAFGNSFDENERCVLAGYENGDVKMFDLRVGTVRYETNIANGVCSVEFDRKDITMNKFVATCLESQFVVFDARTQHPDDGFASVTQNSSVKTTIWGVRHLPQDREVFATLLGDGSVALYRYEYPVKRQRLCPAGKPQGVAGSAKRISSTSLASQPINSWDWHAEKTGLAVCSGFDQHVRVVVMTN</sequence>
<evidence type="ECO:0000313" key="4">
    <source>
        <dbReference type="EMBL" id="ABO94912.1"/>
    </source>
</evidence>
<dbReference type="AlphaFoldDB" id="A4RU66"/>
<evidence type="ECO:0000256" key="3">
    <source>
        <dbReference type="PROSITE-ProRule" id="PRU00221"/>
    </source>
</evidence>
<dbReference type="Proteomes" id="UP000001568">
    <property type="component" value="Chromosome 3"/>
</dbReference>
<protein>
    <submittedName>
        <fullName evidence="4">Uncharacterized protein</fullName>
    </submittedName>
</protein>
<dbReference type="OMA" id="CLWKYNY"/>
<keyword evidence="2" id="KW-0677">Repeat</keyword>
<dbReference type="InterPro" id="IPR015943">
    <property type="entry name" value="WD40/YVTN_repeat-like_dom_sf"/>
</dbReference>
<proteinExistence type="predicted"/>
<evidence type="ECO:0000313" key="5">
    <source>
        <dbReference type="Proteomes" id="UP000001568"/>
    </source>
</evidence>
<dbReference type="PROSITE" id="PS50082">
    <property type="entry name" value="WD_REPEATS_2"/>
    <property type="match status" value="1"/>
</dbReference>